<evidence type="ECO:0000256" key="1">
    <source>
        <dbReference type="SAM" id="SignalP"/>
    </source>
</evidence>
<dbReference type="Proteomes" id="UP001207654">
    <property type="component" value="Unassembled WGS sequence"/>
</dbReference>
<keyword evidence="3" id="KW-1185">Reference proteome</keyword>
<reference evidence="2 3" key="1">
    <citation type="submission" date="2022-11" db="EMBL/GenBank/DDBJ databases">
        <title>Minimal conservation of predation-associated metabolite biosynthetic gene clusters underscores biosynthetic potential of Myxococcota including descriptions for ten novel species: Archangium lansinium sp. nov., Myxococcus landrumus sp. nov., Nannocystis bai.</title>
        <authorList>
            <person name="Ahearne A."/>
            <person name="Stevens C."/>
            <person name="Phillips K."/>
        </authorList>
    </citation>
    <scope>NUCLEOTIDE SEQUENCE [LARGE SCALE GENOMIC DNA]</scope>
    <source>
        <strain evidence="2 3">MIWBW</strain>
    </source>
</reference>
<name>A0ABT4APZ4_9BACT</name>
<feature type="signal peptide" evidence="1">
    <location>
        <begin position="1"/>
        <end position="17"/>
    </location>
</feature>
<accession>A0ABT4APZ4</accession>
<proteinExistence type="predicted"/>
<sequence length="332" mass="36114">MKTAALLCLLLALAAPAKSPRPQPVPSPVTPAEVAAPAADALVAQEVRVLELDEKRANKVYRIRTAPGFQTVVEFPEGFASPPSCGDCVDGASPNLDKSPALFVLQAFDNDNYIAVKPLRFSREEGGDGPPADEFQMTVTVRLKSRLTVTLLVEYAHRAQADARVVFTLPNRGAESQFVRDQVAKARAELEADFTRRLAESSTRVLLSALLDTPKCRTVGRQTRQGDVRLEVLHLCRLGSKVFVRFAVENRGRDELAVGEVALYQLHGKGESQPVDDTQLLLSDDELAFREVAKGVIGFELPEGAEAAASYALHLTERTGDGRPVVVDAFHF</sequence>
<gene>
    <name evidence="2" type="ORF">OV287_55965</name>
</gene>
<evidence type="ECO:0000313" key="2">
    <source>
        <dbReference type="EMBL" id="MCY1083772.1"/>
    </source>
</evidence>
<protein>
    <recommendedName>
        <fullName evidence="4">DUF2381 family protein</fullName>
    </recommendedName>
</protein>
<organism evidence="2 3">
    <name type="scientific">Archangium lansingense</name>
    <dbReference type="NCBI Taxonomy" id="2995310"/>
    <lineage>
        <taxon>Bacteria</taxon>
        <taxon>Pseudomonadati</taxon>
        <taxon>Myxococcota</taxon>
        <taxon>Myxococcia</taxon>
        <taxon>Myxococcales</taxon>
        <taxon>Cystobacterineae</taxon>
        <taxon>Archangiaceae</taxon>
        <taxon>Archangium</taxon>
    </lineage>
</organism>
<evidence type="ECO:0008006" key="4">
    <source>
        <dbReference type="Google" id="ProtNLM"/>
    </source>
</evidence>
<feature type="chain" id="PRO_5046232609" description="DUF2381 family protein" evidence="1">
    <location>
        <begin position="18"/>
        <end position="332"/>
    </location>
</feature>
<keyword evidence="1" id="KW-0732">Signal</keyword>
<evidence type="ECO:0000313" key="3">
    <source>
        <dbReference type="Proteomes" id="UP001207654"/>
    </source>
</evidence>
<comment type="caution">
    <text evidence="2">The sequence shown here is derived from an EMBL/GenBank/DDBJ whole genome shotgun (WGS) entry which is preliminary data.</text>
</comment>
<dbReference type="EMBL" id="JAPNKA010000002">
    <property type="protein sequence ID" value="MCY1083772.1"/>
    <property type="molecule type" value="Genomic_DNA"/>
</dbReference>
<dbReference type="RefSeq" id="WP_267542649.1">
    <property type="nucleotide sequence ID" value="NZ_JAPNKA010000002.1"/>
</dbReference>